<evidence type="ECO:0000256" key="10">
    <source>
        <dbReference type="ARBA" id="ARBA00023180"/>
    </source>
</evidence>
<dbReference type="GO" id="GO:0005576">
    <property type="term" value="C:extracellular region"/>
    <property type="evidence" value="ECO:0007669"/>
    <property type="project" value="UniProtKB-SubCell"/>
</dbReference>
<comment type="similarity">
    <text evidence="11">Belongs to the polysaccharide monooxygenase AA14 family.</text>
</comment>
<keyword evidence="8" id="KW-0503">Monooxygenase</keyword>
<keyword evidence="4" id="KW-0479">Metal-binding</keyword>
<dbReference type="Proteomes" id="UP001203297">
    <property type="component" value="Unassembled WGS sequence"/>
</dbReference>
<organism evidence="12 13">
    <name type="scientific">Multifurca ochricompacta</name>
    <dbReference type="NCBI Taxonomy" id="376703"/>
    <lineage>
        <taxon>Eukaryota</taxon>
        <taxon>Fungi</taxon>
        <taxon>Dikarya</taxon>
        <taxon>Basidiomycota</taxon>
        <taxon>Agaricomycotina</taxon>
        <taxon>Agaricomycetes</taxon>
        <taxon>Russulales</taxon>
        <taxon>Russulaceae</taxon>
        <taxon>Multifurca</taxon>
    </lineage>
</organism>
<dbReference type="AlphaFoldDB" id="A0AAD4LZL7"/>
<keyword evidence="5" id="KW-0732">Signal</keyword>
<keyword evidence="3" id="KW-0964">Secreted</keyword>
<comment type="caution">
    <text evidence="12">The sequence shown here is derived from an EMBL/GenBank/DDBJ whole genome shotgun (WGS) entry which is preliminary data.</text>
</comment>
<dbReference type="Pfam" id="PF22810">
    <property type="entry name" value="LPMO_AA14"/>
    <property type="match status" value="2"/>
</dbReference>
<evidence type="ECO:0000256" key="1">
    <source>
        <dbReference type="ARBA" id="ARBA00001973"/>
    </source>
</evidence>
<evidence type="ECO:0000256" key="3">
    <source>
        <dbReference type="ARBA" id="ARBA00022525"/>
    </source>
</evidence>
<evidence type="ECO:0000256" key="2">
    <source>
        <dbReference type="ARBA" id="ARBA00004613"/>
    </source>
</evidence>
<keyword evidence="13" id="KW-1185">Reference proteome</keyword>
<evidence type="ECO:0000313" key="13">
    <source>
        <dbReference type="Proteomes" id="UP001203297"/>
    </source>
</evidence>
<evidence type="ECO:0000256" key="4">
    <source>
        <dbReference type="ARBA" id="ARBA00022723"/>
    </source>
</evidence>
<evidence type="ECO:0000313" key="12">
    <source>
        <dbReference type="EMBL" id="KAI0295903.1"/>
    </source>
</evidence>
<dbReference type="InterPro" id="IPR054497">
    <property type="entry name" value="LPMO_AA14"/>
</dbReference>
<evidence type="ECO:0000256" key="9">
    <source>
        <dbReference type="ARBA" id="ARBA00023157"/>
    </source>
</evidence>
<gene>
    <name evidence="12" type="ORF">B0F90DRAFT_1811380</name>
</gene>
<dbReference type="EMBL" id="WTXG01000053">
    <property type="protein sequence ID" value="KAI0295903.1"/>
    <property type="molecule type" value="Genomic_DNA"/>
</dbReference>
<keyword evidence="10" id="KW-0325">Glycoprotein</keyword>
<comment type="cofactor">
    <cofactor evidence="1">
        <name>Cu(2+)</name>
        <dbReference type="ChEBI" id="CHEBI:29036"/>
    </cofactor>
</comment>
<keyword evidence="6" id="KW-0560">Oxidoreductase</keyword>
<keyword evidence="9" id="KW-1015">Disulfide bond</keyword>
<evidence type="ECO:0000256" key="8">
    <source>
        <dbReference type="ARBA" id="ARBA00023033"/>
    </source>
</evidence>
<reference evidence="12" key="1">
    <citation type="journal article" date="2022" name="New Phytol.">
        <title>Evolutionary transition to the ectomycorrhizal habit in the genomes of a hyperdiverse lineage of mushroom-forming fungi.</title>
        <authorList>
            <person name="Looney B."/>
            <person name="Miyauchi S."/>
            <person name="Morin E."/>
            <person name="Drula E."/>
            <person name="Courty P.E."/>
            <person name="Kohler A."/>
            <person name="Kuo A."/>
            <person name="LaButti K."/>
            <person name="Pangilinan J."/>
            <person name="Lipzen A."/>
            <person name="Riley R."/>
            <person name="Andreopoulos W."/>
            <person name="He G."/>
            <person name="Johnson J."/>
            <person name="Nolan M."/>
            <person name="Tritt A."/>
            <person name="Barry K.W."/>
            <person name="Grigoriev I.V."/>
            <person name="Nagy L.G."/>
            <person name="Hibbett D."/>
            <person name="Henrissat B."/>
            <person name="Matheny P.B."/>
            <person name="Labbe J."/>
            <person name="Martin F.M."/>
        </authorList>
    </citation>
    <scope>NUCLEOTIDE SEQUENCE</scope>
    <source>
        <strain evidence="12">BPL690</strain>
    </source>
</reference>
<dbReference type="GO" id="GO:0046872">
    <property type="term" value="F:metal ion binding"/>
    <property type="evidence" value="ECO:0007669"/>
    <property type="project" value="UniProtKB-KW"/>
</dbReference>
<accession>A0AAD4LZL7</accession>
<dbReference type="GO" id="GO:0004497">
    <property type="term" value="F:monooxygenase activity"/>
    <property type="evidence" value="ECO:0007669"/>
    <property type="project" value="UniProtKB-KW"/>
</dbReference>
<comment type="subcellular location">
    <subcellularLocation>
        <location evidence="2">Secreted</location>
    </subcellularLocation>
</comment>
<keyword evidence="7" id="KW-0186">Copper</keyword>
<protein>
    <submittedName>
        <fullName evidence="12">Uncharacterized protein</fullName>
    </submittedName>
</protein>
<name>A0AAD4LZL7_9AGAM</name>
<evidence type="ECO:0000256" key="5">
    <source>
        <dbReference type="ARBA" id="ARBA00022729"/>
    </source>
</evidence>
<evidence type="ECO:0000256" key="11">
    <source>
        <dbReference type="ARBA" id="ARBA00046340"/>
    </source>
</evidence>
<sequence>MVYGKVLSFLVVSSPEPFDSLALWHPSMWGFNATAETFPYDNRPVSPLAAMNFTECGGIATAELGCNKGATSFFASSEGGDIRNGNDPCPGSPMSEYHTQGPEDVKGCALAIAYKSNANDVKPEDFTVFSVNQTCVLHRFTDFAVPARMPPCPDGKCICAWFWIHSPDSGGEQNYMNSFQCNVIGSTSSVPLAKPKVARRCGADPNFQKPEPFPGNCTYGAKQPFYWFQNEANNMFEGTFAPPFYLDLYNFLDGAQDDIFEDSYVAIPTPGPNQTILPLLNQAVAIPVSSMIPSQASSSTDVTIAIGQIPTSTPVFPAPLASSSSSSSSPPVILLNPSTVSSATPKTSLPVLAAISDLGTIGVTPDPSPPPSGPYLTQTEMMVPVHNASADPTRNFSRSKVPWQPVSVSVCMSVNGRCTSVVFR</sequence>
<proteinExistence type="inferred from homology"/>
<evidence type="ECO:0000256" key="6">
    <source>
        <dbReference type="ARBA" id="ARBA00023002"/>
    </source>
</evidence>
<dbReference type="Gene3D" id="2.70.50.70">
    <property type="match status" value="1"/>
</dbReference>
<evidence type="ECO:0000256" key="7">
    <source>
        <dbReference type="ARBA" id="ARBA00023008"/>
    </source>
</evidence>